<comment type="caution">
    <text evidence="1">The sequence shown here is derived from an EMBL/GenBank/DDBJ whole genome shotgun (WGS) entry which is preliminary data.</text>
</comment>
<evidence type="ECO:0000313" key="2">
    <source>
        <dbReference type="Proteomes" id="UP000688947"/>
    </source>
</evidence>
<evidence type="ECO:0000313" key="1">
    <source>
        <dbReference type="EMBL" id="KAG6946399.1"/>
    </source>
</evidence>
<protein>
    <recommendedName>
        <fullName evidence="3">HAT C-terminal dimerisation domain-containing protein</fullName>
    </recommendedName>
</protein>
<dbReference type="Proteomes" id="UP000688947">
    <property type="component" value="Unassembled WGS sequence"/>
</dbReference>
<organism evidence="1 2">
    <name type="scientific">Phytophthora cactorum</name>
    <dbReference type="NCBI Taxonomy" id="29920"/>
    <lineage>
        <taxon>Eukaryota</taxon>
        <taxon>Sar</taxon>
        <taxon>Stramenopiles</taxon>
        <taxon>Oomycota</taxon>
        <taxon>Peronosporomycetes</taxon>
        <taxon>Peronosporales</taxon>
        <taxon>Peronosporaceae</taxon>
        <taxon>Phytophthora</taxon>
    </lineage>
</organism>
<reference evidence="1" key="1">
    <citation type="submission" date="2021-01" db="EMBL/GenBank/DDBJ databases">
        <title>Phytophthora aleatoria, a newly-described species from Pinus radiata is distinct from Phytophthora cactorum isolates based on comparative genomics.</title>
        <authorList>
            <person name="Mcdougal R."/>
            <person name="Panda P."/>
            <person name="Williams N."/>
            <person name="Studholme D.J."/>
        </authorList>
    </citation>
    <scope>NUCLEOTIDE SEQUENCE</scope>
    <source>
        <strain evidence="1">NZFS 3830</strain>
    </source>
</reference>
<dbReference type="OrthoDB" id="128128at2759"/>
<evidence type="ECO:0008006" key="3">
    <source>
        <dbReference type="Google" id="ProtNLM"/>
    </source>
</evidence>
<proteinExistence type="predicted"/>
<name>A0A8T1TSE4_9STRA</name>
<dbReference type="AlphaFoldDB" id="A0A8T1TSE4"/>
<dbReference type="PANTHER" id="PTHR40866:SF1">
    <property type="entry name" value="BED-TYPE DOMAIN-CONTAINING PROTEIN"/>
    <property type="match status" value="1"/>
</dbReference>
<accession>A0A8T1TSE4</accession>
<feature type="non-terminal residue" evidence="1">
    <location>
        <position position="1"/>
    </location>
</feature>
<sequence>GCTRSCAEEVHGRKRQKLEQVTEYQELRYVLGTSTSVERLFSITNSVMTDKRRSMRPMMFENIMFLKPNRAFWNSTMVAKAIQMSIADDTSI</sequence>
<dbReference type="EMBL" id="JAENGZ010001750">
    <property type="protein sequence ID" value="KAG6946399.1"/>
    <property type="molecule type" value="Genomic_DNA"/>
</dbReference>
<dbReference type="PANTHER" id="PTHR40866">
    <property type="entry name" value="BED-TYPE DOMAIN-CONTAINING PROTEIN"/>
    <property type="match status" value="1"/>
</dbReference>
<gene>
    <name evidence="1" type="ORF">JG687_00016730</name>
</gene>